<feature type="chain" id="PRO_5020651083" evidence="2">
    <location>
        <begin position="30"/>
        <end position="666"/>
    </location>
</feature>
<reference evidence="3 4" key="1">
    <citation type="submission" date="2019-03" db="EMBL/GenBank/DDBJ databases">
        <title>Genomic Encyclopedia of Type Strains, Phase IV (KMG-IV): sequencing the most valuable type-strain genomes for metagenomic binning, comparative biology and taxonomic classification.</title>
        <authorList>
            <person name="Goeker M."/>
        </authorList>
    </citation>
    <scope>NUCLEOTIDE SEQUENCE [LARGE SCALE GENOMIC DNA]</scope>
    <source>
        <strain evidence="3 4">DSM 21100</strain>
    </source>
</reference>
<dbReference type="PANTHER" id="PTHR44103">
    <property type="entry name" value="PROPROTEIN CONVERTASE P"/>
    <property type="match status" value="1"/>
</dbReference>
<dbReference type="PANTHER" id="PTHR44103:SF1">
    <property type="entry name" value="PROPROTEIN CONVERTASE P"/>
    <property type="match status" value="1"/>
</dbReference>
<organism evidence="3 4">
    <name type="scientific">Anseongella ginsenosidimutans</name>
    <dbReference type="NCBI Taxonomy" id="496056"/>
    <lineage>
        <taxon>Bacteria</taxon>
        <taxon>Pseudomonadati</taxon>
        <taxon>Bacteroidota</taxon>
        <taxon>Sphingobacteriia</taxon>
        <taxon>Sphingobacteriales</taxon>
        <taxon>Sphingobacteriaceae</taxon>
        <taxon>Anseongella</taxon>
    </lineage>
</organism>
<sequence>MLLFPMFGTMAIAFILAAALLPGSLPAQAPADSTEAAGFEIVKYNNPGAVADLGVGLWAWPLPMDYDHDGDMDLVVSCPDKPFGGLYYFENASGEAVPLFEPPRRIGDALKDVQVSYIDGKPRVLVPGAEFMDFSNARPGEKKMLYPVDSILSDFKKKPRFNQWKLVDYGQDGDEDIIVGVDDWSDYGWDNAFNEKGKWTNGPLHGYVYLIENQDGNYRNQGRLEAGGKIIDVYGAPSPNFADFDGDGDLDLVCGEFLDRLTWFENTGSSERPVYAAGKYLRNSAGIIKMDLQMIIPVAVDWDKDGHIDLVVGDEDGRVALLRNTGQVKGSMPVWESPLYFQQKAGNLKFGALATPFSTDWDNDGDEDLVAGNSAGYIAFIENLDGGNPPRWAKPRLLKAAGSVIRIQAGTNGSIQGPAEAKWGYTTLSVADWDGDGLKDLLVNSIWGKVLWYRNTGPAARPRLAGAEAVKVDWGGREVPRPQWNWWDPGADALVSQWRTTPFATDWNKDGLADLVMLDHEGYLAFFERVKKDGKLVLTPGQRVFYGTGASGFNSRHAVTDSLPGPLRLNTEKYGRSGRVKFALADWDQDGLIDILVNSGNISFMKNLGKKNGKWFFSERGMIGVPVLAGHTTSPTMVDWNKDGVPELLAGAEDGHFYYLDPGSNK</sequence>
<keyword evidence="1 2" id="KW-0732">Signal</keyword>
<dbReference type="InterPro" id="IPR028994">
    <property type="entry name" value="Integrin_alpha_N"/>
</dbReference>
<evidence type="ECO:0000256" key="2">
    <source>
        <dbReference type="SAM" id="SignalP"/>
    </source>
</evidence>
<dbReference type="Proteomes" id="UP000295807">
    <property type="component" value="Unassembled WGS sequence"/>
</dbReference>
<keyword evidence="4" id="KW-1185">Reference proteome</keyword>
<evidence type="ECO:0000313" key="4">
    <source>
        <dbReference type="Proteomes" id="UP000295807"/>
    </source>
</evidence>
<proteinExistence type="predicted"/>
<dbReference type="Gene3D" id="2.130.10.130">
    <property type="entry name" value="Integrin alpha, N-terminal"/>
    <property type="match status" value="2"/>
</dbReference>
<evidence type="ECO:0000256" key="1">
    <source>
        <dbReference type="ARBA" id="ARBA00022729"/>
    </source>
</evidence>
<dbReference type="Pfam" id="PF13517">
    <property type="entry name" value="FG-GAP_3"/>
    <property type="match status" value="1"/>
</dbReference>
<evidence type="ECO:0000313" key="3">
    <source>
        <dbReference type="EMBL" id="TCS90288.1"/>
    </source>
</evidence>
<dbReference type="EMBL" id="SMAD01000001">
    <property type="protein sequence ID" value="TCS90288.1"/>
    <property type="molecule type" value="Genomic_DNA"/>
</dbReference>
<comment type="caution">
    <text evidence="3">The sequence shown here is derived from an EMBL/GenBank/DDBJ whole genome shotgun (WGS) entry which is preliminary data.</text>
</comment>
<accession>A0A4R3KXT2</accession>
<gene>
    <name evidence="3" type="ORF">EDD80_101488</name>
</gene>
<dbReference type="AlphaFoldDB" id="A0A4R3KXT2"/>
<feature type="signal peptide" evidence="2">
    <location>
        <begin position="1"/>
        <end position="29"/>
    </location>
</feature>
<dbReference type="SUPFAM" id="SSF69318">
    <property type="entry name" value="Integrin alpha N-terminal domain"/>
    <property type="match status" value="2"/>
</dbReference>
<dbReference type="InterPro" id="IPR013517">
    <property type="entry name" value="FG-GAP"/>
</dbReference>
<name>A0A4R3KXT2_9SPHI</name>
<protein>
    <submittedName>
        <fullName evidence="3">VCBS repeat protein</fullName>
    </submittedName>
</protein>